<name>A0A3P7J9D7_STRVU</name>
<reference evidence="1 2" key="1">
    <citation type="submission" date="2018-11" db="EMBL/GenBank/DDBJ databases">
        <authorList>
            <consortium name="Pathogen Informatics"/>
        </authorList>
    </citation>
    <scope>NUCLEOTIDE SEQUENCE [LARGE SCALE GENOMIC DNA]</scope>
</reference>
<gene>
    <name evidence="1" type="ORF">SVUK_LOCUS7795</name>
</gene>
<dbReference type="Proteomes" id="UP000270094">
    <property type="component" value="Unassembled WGS sequence"/>
</dbReference>
<dbReference type="OrthoDB" id="5862415at2759"/>
<evidence type="ECO:0000313" key="2">
    <source>
        <dbReference type="Proteomes" id="UP000270094"/>
    </source>
</evidence>
<dbReference type="AlphaFoldDB" id="A0A3P7J9D7"/>
<evidence type="ECO:0000313" key="1">
    <source>
        <dbReference type="EMBL" id="VDM72797.1"/>
    </source>
</evidence>
<accession>A0A3P7J9D7</accession>
<keyword evidence="2" id="KW-1185">Reference proteome</keyword>
<organism evidence="1 2">
    <name type="scientific">Strongylus vulgaris</name>
    <name type="common">Blood worm</name>
    <dbReference type="NCBI Taxonomy" id="40348"/>
    <lineage>
        <taxon>Eukaryota</taxon>
        <taxon>Metazoa</taxon>
        <taxon>Ecdysozoa</taxon>
        <taxon>Nematoda</taxon>
        <taxon>Chromadorea</taxon>
        <taxon>Rhabditida</taxon>
        <taxon>Rhabditina</taxon>
        <taxon>Rhabditomorpha</taxon>
        <taxon>Strongyloidea</taxon>
        <taxon>Strongylidae</taxon>
        <taxon>Strongylus</taxon>
    </lineage>
</organism>
<dbReference type="EMBL" id="UYYB01027289">
    <property type="protein sequence ID" value="VDM72797.1"/>
    <property type="molecule type" value="Genomic_DNA"/>
</dbReference>
<sequence>MEYHGSDEEEMVVADEDDGELVTYFVEDAENPGNLLEVVHSERAVECESPPASSKVAPLLMEPQPTGNLSFDETMCDIKRRINILQEQKRQTRNAERLSMLVTQIRDLQGQLVRNVPQTNGFIQATEQEFDGEEDDEEVRYERIEGDDAVCLEIEVESTEAPSKPGTSGLADHYEELGFEAEPYEEVVTAGYQF</sequence>
<protein>
    <submittedName>
        <fullName evidence="1">Uncharacterized protein</fullName>
    </submittedName>
</protein>
<proteinExistence type="predicted"/>